<organism evidence="12 13">
    <name type="scientific">Rhodotorula mucilaginosa</name>
    <name type="common">Yeast</name>
    <name type="synonym">Rhodotorula rubra</name>
    <dbReference type="NCBI Taxonomy" id="5537"/>
    <lineage>
        <taxon>Eukaryota</taxon>
        <taxon>Fungi</taxon>
        <taxon>Dikarya</taxon>
        <taxon>Basidiomycota</taxon>
        <taxon>Pucciniomycotina</taxon>
        <taxon>Microbotryomycetes</taxon>
        <taxon>Sporidiobolales</taxon>
        <taxon>Sporidiobolaceae</taxon>
        <taxon>Rhodotorula</taxon>
    </lineage>
</organism>
<feature type="domain" description="Amino acid transporter transmembrane" evidence="11">
    <location>
        <begin position="40"/>
        <end position="451"/>
    </location>
</feature>
<feature type="transmembrane region" description="Helical" evidence="10">
    <location>
        <begin position="431"/>
        <end position="455"/>
    </location>
</feature>
<keyword evidence="4" id="KW-0926">Vacuole</keyword>
<evidence type="ECO:0000256" key="7">
    <source>
        <dbReference type="ARBA" id="ARBA00022989"/>
    </source>
</evidence>
<dbReference type="EMBL" id="PUHQ01000024">
    <property type="protein sequence ID" value="KAG0662805.1"/>
    <property type="molecule type" value="Genomic_DNA"/>
</dbReference>
<proteinExistence type="inferred from homology"/>
<feature type="transmembrane region" description="Helical" evidence="10">
    <location>
        <begin position="395"/>
        <end position="419"/>
    </location>
</feature>
<keyword evidence="5 10" id="KW-0812">Transmembrane</keyword>
<evidence type="ECO:0000256" key="1">
    <source>
        <dbReference type="ARBA" id="ARBA00004128"/>
    </source>
</evidence>
<feature type="compositionally biased region" description="Basic and acidic residues" evidence="9">
    <location>
        <begin position="13"/>
        <end position="25"/>
    </location>
</feature>
<evidence type="ECO:0000256" key="6">
    <source>
        <dbReference type="ARBA" id="ARBA00022970"/>
    </source>
</evidence>
<evidence type="ECO:0000256" key="10">
    <source>
        <dbReference type="SAM" id="Phobius"/>
    </source>
</evidence>
<protein>
    <recommendedName>
        <fullName evidence="11">Amino acid transporter transmembrane domain-containing protein</fullName>
    </recommendedName>
</protein>
<feature type="transmembrane region" description="Helical" evidence="10">
    <location>
        <begin position="271"/>
        <end position="293"/>
    </location>
</feature>
<dbReference type="OrthoDB" id="438545at2759"/>
<evidence type="ECO:0000256" key="9">
    <source>
        <dbReference type="SAM" id="MobiDB-lite"/>
    </source>
</evidence>
<keyword evidence="8 10" id="KW-0472">Membrane</keyword>
<feature type="transmembrane region" description="Helical" evidence="10">
    <location>
        <begin position="238"/>
        <end position="259"/>
    </location>
</feature>
<evidence type="ECO:0000313" key="12">
    <source>
        <dbReference type="EMBL" id="KAG0662805.1"/>
    </source>
</evidence>
<evidence type="ECO:0000259" key="11">
    <source>
        <dbReference type="Pfam" id="PF01490"/>
    </source>
</evidence>
<keyword evidence="6" id="KW-0029">Amino-acid transport</keyword>
<dbReference type="GO" id="GO:0005313">
    <property type="term" value="F:L-glutamate transmembrane transporter activity"/>
    <property type="evidence" value="ECO:0007669"/>
    <property type="project" value="TreeGrafter"/>
</dbReference>
<dbReference type="GO" id="GO:0005290">
    <property type="term" value="F:L-histidine transmembrane transporter activity"/>
    <property type="evidence" value="ECO:0007669"/>
    <property type="project" value="TreeGrafter"/>
</dbReference>
<feature type="transmembrane region" description="Helical" evidence="10">
    <location>
        <begin position="70"/>
        <end position="91"/>
    </location>
</feature>
<dbReference type="GO" id="GO:0015189">
    <property type="term" value="F:L-lysine transmembrane transporter activity"/>
    <property type="evidence" value="ECO:0007669"/>
    <property type="project" value="TreeGrafter"/>
</dbReference>
<evidence type="ECO:0000313" key="13">
    <source>
        <dbReference type="Proteomes" id="UP000777482"/>
    </source>
</evidence>
<evidence type="ECO:0000256" key="2">
    <source>
        <dbReference type="ARBA" id="ARBA00008066"/>
    </source>
</evidence>
<gene>
    <name evidence="12" type="ORF">C6P46_003118</name>
</gene>
<comment type="caution">
    <text evidence="12">The sequence shown here is derived from an EMBL/GenBank/DDBJ whole genome shotgun (WGS) entry which is preliminary data.</text>
</comment>
<comment type="subcellular location">
    <subcellularLocation>
        <location evidence="1">Vacuole membrane</location>
        <topology evidence="1">Multi-pass membrane protein</topology>
    </subcellularLocation>
</comment>
<feature type="transmembrane region" description="Helical" evidence="10">
    <location>
        <begin position="198"/>
        <end position="218"/>
    </location>
</feature>
<feature type="transmembrane region" description="Helical" evidence="10">
    <location>
        <begin position="313"/>
        <end position="331"/>
    </location>
</feature>
<keyword evidence="7 10" id="KW-1133">Transmembrane helix</keyword>
<evidence type="ECO:0000256" key="8">
    <source>
        <dbReference type="ARBA" id="ARBA00023136"/>
    </source>
</evidence>
<evidence type="ECO:0000256" key="4">
    <source>
        <dbReference type="ARBA" id="ARBA00022554"/>
    </source>
</evidence>
<dbReference type="PANTHER" id="PTHR22950:SF678">
    <property type="entry name" value="VACUOLAR AMINO ACID TRANSPORTER 5-RELATED"/>
    <property type="match status" value="1"/>
</dbReference>
<sequence>MGSSVRSASSSPHVEDRRPLLHDDSDGPPPVKPEGRDGAASLTSCIANLANTIIGTGSLAMAHAFAGEGLVPGILMVLVCGAAAAFGLYLLTRCAAMAPHRAASFSSLSNLTYPGLARLFDFAVALKCFGVSISYLIVIGALMPKARCISRHRSVVRSFQPDLSDSVLLDRRLWILASMTLLCPLAFLRRLDSLKMTSYIALCTIGYLVFVVVYYFFVSHEALPAPGDVDLFRFGPSFIQSIPVQVFAYTCAQNIFAVFNELQANTQARLNLTVCTSIGGAAIIYEVLGILGYLTFGSAVGGNLIEMYPRTNIVMIGQVGIVILVLFSYPLQLHPARASLDKFLFPQRVPTSDDDDVDEHSDGDEIPLGRFVVESGALLFTTFLIAMFVSSLETVLGFVGATGSTTISFILPSVFFLALFKDSESPHDRRLRYLAMLLLSWGVCVMVVSLSLNIWHLVQQSPQGSLNTLGYLGGKVTSSLPLPAEEGGAAS</sequence>
<dbReference type="GO" id="GO:0015194">
    <property type="term" value="F:L-serine transmembrane transporter activity"/>
    <property type="evidence" value="ECO:0007669"/>
    <property type="project" value="TreeGrafter"/>
</dbReference>
<evidence type="ECO:0000256" key="3">
    <source>
        <dbReference type="ARBA" id="ARBA00022448"/>
    </source>
</evidence>
<name>A0A9P6W5N2_RHOMI</name>
<dbReference type="PANTHER" id="PTHR22950">
    <property type="entry name" value="AMINO ACID TRANSPORTER"/>
    <property type="match status" value="1"/>
</dbReference>
<feature type="transmembrane region" description="Helical" evidence="10">
    <location>
        <begin position="371"/>
        <end position="389"/>
    </location>
</feature>
<dbReference type="AlphaFoldDB" id="A0A9P6W5N2"/>
<feature type="compositionally biased region" description="Low complexity" evidence="9">
    <location>
        <begin position="1"/>
        <end position="11"/>
    </location>
</feature>
<feature type="region of interest" description="Disordered" evidence="9">
    <location>
        <begin position="1"/>
        <end position="37"/>
    </location>
</feature>
<accession>A0A9P6W5N2</accession>
<keyword evidence="13" id="KW-1185">Reference proteome</keyword>
<reference evidence="12 13" key="1">
    <citation type="submission" date="2020-11" db="EMBL/GenBank/DDBJ databases">
        <title>Kefir isolates.</title>
        <authorList>
            <person name="Marcisauskas S."/>
            <person name="Kim Y."/>
            <person name="Blasche S."/>
        </authorList>
    </citation>
    <scope>NUCLEOTIDE SEQUENCE [LARGE SCALE GENOMIC DNA]</scope>
    <source>
        <strain evidence="12 13">KR</strain>
    </source>
</reference>
<feature type="transmembrane region" description="Helical" evidence="10">
    <location>
        <begin position="173"/>
        <end position="191"/>
    </location>
</feature>
<feature type="transmembrane region" description="Helical" evidence="10">
    <location>
        <begin position="119"/>
        <end position="143"/>
    </location>
</feature>
<evidence type="ECO:0000256" key="5">
    <source>
        <dbReference type="ARBA" id="ARBA00022692"/>
    </source>
</evidence>
<dbReference type="GO" id="GO:0000329">
    <property type="term" value="C:fungal-type vacuole membrane"/>
    <property type="evidence" value="ECO:0007669"/>
    <property type="project" value="TreeGrafter"/>
</dbReference>
<dbReference type="GO" id="GO:0061459">
    <property type="term" value="F:L-arginine transmembrane transporter activity"/>
    <property type="evidence" value="ECO:0007669"/>
    <property type="project" value="TreeGrafter"/>
</dbReference>
<dbReference type="GO" id="GO:0005302">
    <property type="term" value="F:L-tyrosine transmembrane transporter activity"/>
    <property type="evidence" value="ECO:0007669"/>
    <property type="project" value="TreeGrafter"/>
</dbReference>
<dbReference type="Proteomes" id="UP000777482">
    <property type="component" value="Unassembled WGS sequence"/>
</dbReference>
<keyword evidence="3" id="KW-0813">Transport</keyword>
<dbReference type="Pfam" id="PF01490">
    <property type="entry name" value="Aa_trans"/>
    <property type="match status" value="1"/>
</dbReference>
<comment type="similarity">
    <text evidence="2">Belongs to the amino acid/polyamine transporter 2 family.</text>
</comment>
<dbReference type="InterPro" id="IPR013057">
    <property type="entry name" value="AA_transpt_TM"/>
</dbReference>